<accession>A0A1J7IUP5</accession>
<evidence type="ECO:0000313" key="2">
    <source>
        <dbReference type="EMBL" id="OIW31391.1"/>
    </source>
</evidence>
<evidence type="ECO:0000313" key="3">
    <source>
        <dbReference type="Proteomes" id="UP000182658"/>
    </source>
</evidence>
<dbReference type="AlphaFoldDB" id="A0A1J7IUP5"/>
<organism evidence="2 3">
    <name type="scientific">Coniochaeta ligniaria NRRL 30616</name>
    <dbReference type="NCBI Taxonomy" id="1408157"/>
    <lineage>
        <taxon>Eukaryota</taxon>
        <taxon>Fungi</taxon>
        <taxon>Dikarya</taxon>
        <taxon>Ascomycota</taxon>
        <taxon>Pezizomycotina</taxon>
        <taxon>Sordariomycetes</taxon>
        <taxon>Sordariomycetidae</taxon>
        <taxon>Coniochaetales</taxon>
        <taxon>Coniochaetaceae</taxon>
        <taxon>Coniochaeta</taxon>
    </lineage>
</organism>
<keyword evidence="3" id="KW-1185">Reference proteome</keyword>
<dbReference type="Proteomes" id="UP000182658">
    <property type="component" value="Unassembled WGS sequence"/>
</dbReference>
<dbReference type="EMBL" id="KV875096">
    <property type="protein sequence ID" value="OIW31391.1"/>
    <property type="molecule type" value="Genomic_DNA"/>
</dbReference>
<sequence length="167" mass="18325">MEVVGWPWSPWLNHRKSIEAFTRHSCHGLTHRGIPDRPLGLPQQELSCQPRNAERPTALIMLVTGPSGYQILRNSTQNRICNGTVPSGGMLSLRSRPWFSTGIPVRGRDNDCPATSDTRPLARLHVRSARQLGISAYVPSVGLSPPSEPEEIRRSLQSAAAAYGPQA</sequence>
<proteinExistence type="predicted"/>
<name>A0A1J7IUP5_9PEZI</name>
<protein>
    <submittedName>
        <fullName evidence="2">Uncharacterized protein</fullName>
    </submittedName>
</protein>
<reference evidence="2 3" key="1">
    <citation type="submission" date="2016-10" db="EMBL/GenBank/DDBJ databases">
        <title>Draft genome sequence of Coniochaeta ligniaria NRRL30616, a lignocellulolytic fungus for bioabatement of inhibitors in plant biomass hydrolysates.</title>
        <authorList>
            <consortium name="DOE Joint Genome Institute"/>
            <person name="Jimenez D.J."/>
            <person name="Hector R.E."/>
            <person name="Riley R."/>
            <person name="Sun H."/>
            <person name="Grigoriev I.V."/>
            <person name="Van Elsas J.D."/>
            <person name="Nichols N.N."/>
        </authorList>
    </citation>
    <scope>NUCLEOTIDE SEQUENCE [LARGE SCALE GENOMIC DNA]</scope>
    <source>
        <strain evidence="2 3">NRRL 30616</strain>
    </source>
</reference>
<dbReference type="InParanoid" id="A0A1J7IUP5"/>
<feature type="region of interest" description="Disordered" evidence="1">
    <location>
        <begin position="143"/>
        <end position="167"/>
    </location>
</feature>
<gene>
    <name evidence="2" type="ORF">CONLIGDRAFT_317280</name>
</gene>
<evidence type="ECO:0000256" key="1">
    <source>
        <dbReference type="SAM" id="MobiDB-lite"/>
    </source>
</evidence>